<comment type="caution">
    <text evidence="1">The sequence shown here is derived from an EMBL/GenBank/DDBJ whole genome shotgun (WGS) entry which is preliminary data.</text>
</comment>
<dbReference type="RefSeq" id="WP_181061040.1">
    <property type="nucleotide sequence ID" value="NZ_JACDTY010000019.1"/>
</dbReference>
<evidence type="ECO:0000313" key="2">
    <source>
        <dbReference type="Proteomes" id="UP000558284"/>
    </source>
</evidence>
<dbReference type="Proteomes" id="UP000558284">
    <property type="component" value="Unassembled WGS sequence"/>
</dbReference>
<reference evidence="1 2" key="1">
    <citation type="submission" date="2020-07" db="EMBL/GenBank/DDBJ databases">
        <title>Definition of the novel symbiovar canariense within Mesorhizobium novociceri, a new species of genus Mesorhizobium nodulating Cicer canariense in the Caldera de Taburiente National Park (La Palma, Canary Islands).</title>
        <authorList>
            <person name="Leon-Barrios M."/>
            <person name="Perez-Yepez J."/>
            <person name="Flores-Felix J.D."/>
            <person name="Ramirez-Baena M.H."/>
            <person name="Pulido-Suarez L."/>
            <person name="Igual J.M."/>
            <person name="Velazquez E."/>
            <person name="Peix A."/>
        </authorList>
    </citation>
    <scope>NUCLEOTIDE SEQUENCE [LARGE SCALE GENOMIC DNA]</scope>
    <source>
        <strain evidence="1 2">CCANP35</strain>
    </source>
</reference>
<dbReference type="AlphaFoldDB" id="A0A838BBZ5"/>
<dbReference type="EMBL" id="JACDTY010000019">
    <property type="protein sequence ID" value="MBA1144086.1"/>
    <property type="molecule type" value="Genomic_DNA"/>
</dbReference>
<sequence length="131" mass="14294">MADASSGNFGCQRCWPVSPDDAWEARAGLSHQATLIDESHLIASVLGCPVCSQRFVSVFIETVDWVGGDDPQCWVQLPLTPDEAERLTREPVTEADLHGLGGGRRSLLKGFLRGGVEKCMWTKGLSIGWHD</sequence>
<name>A0A838BBZ5_9HYPH</name>
<accession>A0A838BBZ5</accession>
<evidence type="ECO:0000313" key="1">
    <source>
        <dbReference type="EMBL" id="MBA1144086.1"/>
    </source>
</evidence>
<organism evidence="1 2">
    <name type="scientific">Mesorhizobium neociceri</name>
    <dbReference type="NCBI Taxonomy" id="1307853"/>
    <lineage>
        <taxon>Bacteria</taxon>
        <taxon>Pseudomonadati</taxon>
        <taxon>Pseudomonadota</taxon>
        <taxon>Alphaproteobacteria</taxon>
        <taxon>Hyphomicrobiales</taxon>
        <taxon>Phyllobacteriaceae</taxon>
        <taxon>Mesorhizobium</taxon>
    </lineage>
</organism>
<gene>
    <name evidence="1" type="ORF">H0241_28150</name>
</gene>
<protein>
    <submittedName>
        <fullName evidence="1">Uncharacterized protein</fullName>
    </submittedName>
</protein>
<proteinExistence type="predicted"/>
<keyword evidence="2" id="KW-1185">Reference proteome</keyword>